<proteinExistence type="predicted"/>
<accession>A0A0E9UIM9</accession>
<reference evidence="2" key="1">
    <citation type="submission" date="2014-11" db="EMBL/GenBank/DDBJ databases">
        <authorList>
            <person name="Amaro Gonzalez C."/>
        </authorList>
    </citation>
    <scope>NUCLEOTIDE SEQUENCE</scope>
</reference>
<evidence type="ECO:0000313" key="2">
    <source>
        <dbReference type="EMBL" id="JAH65597.1"/>
    </source>
</evidence>
<protein>
    <submittedName>
        <fullName evidence="2">Uncharacterized protein</fullName>
    </submittedName>
</protein>
<keyword evidence="1" id="KW-0732">Signal</keyword>
<dbReference type="EMBL" id="GBXM01042980">
    <property type="protein sequence ID" value="JAH65597.1"/>
    <property type="molecule type" value="Transcribed_RNA"/>
</dbReference>
<feature type="signal peptide" evidence="1">
    <location>
        <begin position="1"/>
        <end position="16"/>
    </location>
</feature>
<sequence length="27" mass="3055">MKILLVLLILLKQCFQGGLDIKSDNHT</sequence>
<name>A0A0E9UIM9_ANGAN</name>
<dbReference type="AlphaFoldDB" id="A0A0E9UIM9"/>
<reference evidence="2" key="2">
    <citation type="journal article" date="2015" name="Fish Shellfish Immunol.">
        <title>Early steps in the European eel (Anguilla anguilla)-Vibrio vulnificus interaction in the gills: Role of the RtxA13 toxin.</title>
        <authorList>
            <person name="Callol A."/>
            <person name="Pajuelo D."/>
            <person name="Ebbesson L."/>
            <person name="Teles M."/>
            <person name="MacKenzie S."/>
            <person name="Amaro C."/>
        </authorList>
    </citation>
    <scope>NUCLEOTIDE SEQUENCE</scope>
</reference>
<evidence type="ECO:0000256" key="1">
    <source>
        <dbReference type="SAM" id="SignalP"/>
    </source>
</evidence>
<organism evidence="2">
    <name type="scientific">Anguilla anguilla</name>
    <name type="common">European freshwater eel</name>
    <name type="synonym">Muraena anguilla</name>
    <dbReference type="NCBI Taxonomy" id="7936"/>
    <lineage>
        <taxon>Eukaryota</taxon>
        <taxon>Metazoa</taxon>
        <taxon>Chordata</taxon>
        <taxon>Craniata</taxon>
        <taxon>Vertebrata</taxon>
        <taxon>Euteleostomi</taxon>
        <taxon>Actinopterygii</taxon>
        <taxon>Neopterygii</taxon>
        <taxon>Teleostei</taxon>
        <taxon>Anguilliformes</taxon>
        <taxon>Anguillidae</taxon>
        <taxon>Anguilla</taxon>
    </lineage>
</organism>
<feature type="chain" id="PRO_5002433227" evidence="1">
    <location>
        <begin position="17"/>
        <end position="27"/>
    </location>
</feature>